<dbReference type="InterPro" id="IPR011519">
    <property type="entry name" value="UnbV_ASPIC"/>
</dbReference>
<dbReference type="SUPFAM" id="SSF69318">
    <property type="entry name" value="Integrin alpha N-terminal domain"/>
    <property type="match status" value="3"/>
</dbReference>
<keyword evidence="5" id="KW-1185">Reference proteome</keyword>
<dbReference type="RefSeq" id="WP_377983666.1">
    <property type="nucleotide sequence ID" value="NZ_JBBKXZ010000003.1"/>
</dbReference>
<reference evidence="4 5" key="1">
    <citation type="submission" date="2024-03" db="EMBL/GenBank/DDBJ databases">
        <title>Aquirufa genome sequencing.</title>
        <authorList>
            <person name="Pitt A."/>
            <person name="Hahn M.W."/>
        </authorList>
    </citation>
    <scope>NUCLEOTIDE SEQUENCE [LARGE SCALE GENOMIC DNA]</scope>
    <source>
        <strain evidence="4 5">OSTEICH-129V</strain>
    </source>
</reference>
<sequence>MYTKASAFLFLFAISLFSCKTKTTFELLSDEDTGIHFSNQIAENDTLNILKYEYLYNGSGVGMGDFNQDGRLDLFFAGNQAPSTLYLNQGELKFEDVTKSAGIETAGRWCSGVSIVDINGDGLLDIYLSATMKLSAKDRENMLFVNQGIKDGKPSFKEMAAEYGINDAGHSEHAAFFDYDRDGDLDLYVLTDVIDQFPSLYRPKVTDGSYPNTDRLYRNDYVAGASHPIFKNVSKEAGITIEGYGLGINICDINQDNWPDIYVTNDYVSDDILYINNHDGTFTDQAKTYFKHTSLSAMGNDVADVNNDGLADIVALDMLPKDNERKKQLAPPNSYQSYQNSDMHGYTYQYMRNTLQLNSGKKADGSAIPFQEVSLMAGVSETEWSWCPSLADFDNDGFRDLMITNGFPRDVTDRDFMSYRANAQRLASDAVLLEQLPVIKVNNYAFKNKGGLQFEDVSAAWGIQVPSFSNGASYGDLDNDGDLDYVVNNINDKAFVYRNNSVEQNPDKSHFLRVKFTGKGQNKQGLGAHVEGVFADGTLFYYENSPYRGYLSSVEPVAHIGLGTKQKVKELRIIWPNDSMQVINAPKSDQILNVSIADARMPAVSLMKTPDPLLDDISSQVLLTDTPKEYDFIDFNYQSLSPFKMSQLGPGASVGDVNGDGLEDIFVGGAKFYSGIFYLQQANGTFKSNFLEGVAEDKLKLGEDLGSLLVDMDRDGNLDLYIARGGTEGKVGAASFQDVIYTNDGKGNFTLSSNALPAFTESNAAVRALDFDRDGDLDLYVSGRNVAFQYPMGTVSRLFRNDSKPGLIKYTDMTKSWAPELLQESLACDAVCTDFNQDGWIDIVVAGEFAPIQFFANQKGHLKKLTETGVEHLTGLWGSISTADFDQDGDMDFVAGNMGKNTLLRASSKQPVDVWHGDVDANGVYDVFPFVYFQTQAGTAISAPLFGKDDTHKQLNATRARFVYYKEFGAVSQDKFFLDSEKAKATKISMTENASVYIENLRDGKFKSHELPRLAQVSALNGMQILDINQDGNLDILYVGNNFGNEVAMGRYDASNGGVLLGNGRGSFTFQTGSGLFVPGDAKSFVRIRLGKDQLAFVALQNRGKMYAFKPRMAFDYLPVNQDFTYQFKGKTQKVAWTYGASYLSQSQLAQGFVPHGAKLTK</sequence>
<protein>
    <submittedName>
        <fullName evidence="4">VCBS repeat-containing protein</fullName>
    </submittedName>
</protein>
<evidence type="ECO:0000259" key="3">
    <source>
        <dbReference type="Pfam" id="PF07593"/>
    </source>
</evidence>
<dbReference type="PANTHER" id="PTHR16026:SF0">
    <property type="entry name" value="CARTILAGE ACIDIC PROTEIN 1"/>
    <property type="match status" value="1"/>
</dbReference>
<dbReference type="Gene3D" id="2.130.10.130">
    <property type="entry name" value="Integrin alpha, N-terminal"/>
    <property type="match status" value="3"/>
</dbReference>
<organism evidence="4 5">
    <name type="scientific">Aquirufa avitistagni</name>
    <dbReference type="NCBI Taxonomy" id="3104728"/>
    <lineage>
        <taxon>Bacteria</taxon>
        <taxon>Pseudomonadati</taxon>
        <taxon>Bacteroidota</taxon>
        <taxon>Cytophagia</taxon>
        <taxon>Cytophagales</taxon>
        <taxon>Flectobacillaceae</taxon>
        <taxon>Aquirufa</taxon>
    </lineage>
</organism>
<dbReference type="Pfam" id="PF13517">
    <property type="entry name" value="FG-GAP_3"/>
    <property type="match status" value="4"/>
</dbReference>
<evidence type="ECO:0000313" key="5">
    <source>
        <dbReference type="Proteomes" id="UP001598138"/>
    </source>
</evidence>
<accession>A0ABW6DD19</accession>
<keyword evidence="1 2" id="KW-0732">Signal</keyword>
<dbReference type="Proteomes" id="UP001598138">
    <property type="component" value="Unassembled WGS sequence"/>
</dbReference>
<proteinExistence type="predicted"/>
<feature type="chain" id="PRO_5045616193" evidence="2">
    <location>
        <begin position="21"/>
        <end position="1162"/>
    </location>
</feature>
<dbReference type="PANTHER" id="PTHR16026">
    <property type="entry name" value="CARTILAGE ACIDIC PROTEIN 1"/>
    <property type="match status" value="1"/>
</dbReference>
<evidence type="ECO:0000256" key="2">
    <source>
        <dbReference type="SAM" id="SignalP"/>
    </source>
</evidence>
<gene>
    <name evidence="4" type="ORF">U0R10_09155</name>
</gene>
<comment type="caution">
    <text evidence="4">The sequence shown here is derived from an EMBL/GenBank/DDBJ whole genome shotgun (WGS) entry which is preliminary data.</text>
</comment>
<dbReference type="InterPro" id="IPR028994">
    <property type="entry name" value="Integrin_alpha_N"/>
</dbReference>
<evidence type="ECO:0000313" key="4">
    <source>
        <dbReference type="EMBL" id="MFD3394790.1"/>
    </source>
</evidence>
<feature type="signal peptide" evidence="2">
    <location>
        <begin position="1"/>
        <end position="20"/>
    </location>
</feature>
<dbReference type="EMBL" id="JBBKXZ010000003">
    <property type="protein sequence ID" value="MFD3394790.1"/>
    <property type="molecule type" value="Genomic_DNA"/>
</dbReference>
<dbReference type="Pfam" id="PF07593">
    <property type="entry name" value="UnbV_ASPIC"/>
    <property type="match status" value="1"/>
</dbReference>
<dbReference type="InterPro" id="IPR027039">
    <property type="entry name" value="Crtac1"/>
</dbReference>
<evidence type="ECO:0000256" key="1">
    <source>
        <dbReference type="ARBA" id="ARBA00022729"/>
    </source>
</evidence>
<dbReference type="InterPro" id="IPR013517">
    <property type="entry name" value="FG-GAP"/>
</dbReference>
<dbReference type="PROSITE" id="PS51257">
    <property type="entry name" value="PROKAR_LIPOPROTEIN"/>
    <property type="match status" value="1"/>
</dbReference>
<feature type="domain" description="ASPIC/UnbV" evidence="3">
    <location>
        <begin position="525"/>
        <end position="592"/>
    </location>
</feature>
<name>A0ABW6DD19_9BACT</name>